<comment type="caution">
    <text evidence="19">The sequence shown here is derived from an EMBL/GenBank/DDBJ whole genome shotgun (WGS) entry which is preliminary data.</text>
</comment>
<dbReference type="GO" id="GO:0005262">
    <property type="term" value="F:calcium channel activity"/>
    <property type="evidence" value="ECO:0007669"/>
    <property type="project" value="TreeGrafter"/>
</dbReference>
<evidence type="ECO:0000256" key="8">
    <source>
        <dbReference type="ARBA" id="ARBA00022729"/>
    </source>
</evidence>
<dbReference type="EMBL" id="NIVC01000859">
    <property type="protein sequence ID" value="PAA75855.1"/>
    <property type="molecule type" value="Genomic_DNA"/>
</dbReference>
<feature type="transmembrane region" description="Helical" evidence="17">
    <location>
        <begin position="143"/>
        <end position="163"/>
    </location>
</feature>
<feature type="transmembrane region" description="Helical" evidence="17">
    <location>
        <begin position="202"/>
        <end position="221"/>
    </location>
</feature>
<evidence type="ECO:0000256" key="14">
    <source>
        <dbReference type="ARBA" id="ARBA00023065"/>
    </source>
</evidence>
<evidence type="ECO:0000256" key="2">
    <source>
        <dbReference type="ARBA" id="ARBA00005364"/>
    </source>
</evidence>
<dbReference type="GO" id="GO:0006874">
    <property type="term" value="P:intracellular calcium ion homeostasis"/>
    <property type="evidence" value="ECO:0007669"/>
    <property type="project" value="TreeGrafter"/>
</dbReference>
<dbReference type="Pfam" id="PF01699">
    <property type="entry name" value="Na_Ca_ex"/>
    <property type="match status" value="2"/>
</dbReference>
<evidence type="ECO:0000256" key="13">
    <source>
        <dbReference type="ARBA" id="ARBA00023053"/>
    </source>
</evidence>
<feature type="domain" description="Sodium/calcium exchanger membrane region" evidence="18">
    <location>
        <begin position="104"/>
        <end position="245"/>
    </location>
</feature>
<protein>
    <recommendedName>
        <fullName evidence="18">Sodium/calcium exchanger membrane region domain-containing protein</fullName>
    </recommendedName>
</protein>
<keyword evidence="4" id="KW-0050">Antiport</keyword>
<keyword evidence="3" id="KW-0813">Transport</keyword>
<feature type="transmembrane region" description="Helical" evidence="17">
    <location>
        <begin position="99"/>
        <end position="122"/>
    </location>
</feature>
<evidence type="ECO:0000256" key="10">
    <source>
        <dbReference type="ARBA" id="ARBA00022847"/>
    </source>
</evidence>
<keyword evidence="9" id="KW-0106">Calcium</keyword>
<dbReference type="NCBIfam" id="TIGR00367">
    <property type="entry name" value="calcium/sodium antiporter"/>
    <property type="match status" value="1"/>
</dbReference>
<keyword evidence="8" id="KW-0732">Signal</keyword>
<feature type="transmembrane region" description="Helical" evidence="17">
    <location>
        <begin position="354"/>
        <end position="378"/>
    </location>
</feature>
<proteinExistence type="inferred from homology"/>
<keyword evidence="13" id="KW-0915">Sodium</keyword>
<dbReference type="InterPro" id="IPR004481">
    <property type="entry name" value="K/Na/Ca-exchanger"/>
</dbReference>
<evidence type="ECO:0000256" key="16">
    <source>
        <dbReference type="ARBA" id="ARBA00023201"/>
    </source>
</evidence>
<dbReference type="PANTHER" id="PTHR10846">
    <property type="entry name" value="SODIUM/POTASSIUM/CALCIUM EXCHANGER"/>
    <property type="match status" value="1"/>
</dbReference>
<keyword evidence="14" id="KW-0406">Ion transport</keyword>
<feature type="domain" description="Sodium/calcium exchanger membrane region" evidence="18">
    <location>
        <begin position="356"/>
        <end position="504"/>
    </location>
</feature>
<sequence length="525" mass="57375">MSLKCQKFSRRDRTFTTLLLAAWLFGMALYGLAYKTATAGLTSQGDNPSDLNFGTSVDESTSHLRHLLFVHVHSNCTPRSVETYPPDLFTLEQKQHGAIIIHIAVAVWLFAALAVICNDYFLASMEVLCDVLHLKPDVAGATFMAGSSSAPELLTSIIGVFFAESDVGVSTIVGSAVFNILMIVSMCGLLSSRLVCLSWWPLFRDCSFYCVSVVALVAVIYDGLVTWFESVILVGMYIMYIVLMFFNDRLDSAISSRYPSLGTGAAYKLYGKTDAIDNEREVLLSQSGESPRGYACIDLPLVSVTAPEEQGPESPFLMPKGFLRRTSWICMLPWTCAFFVSIPDCRRPGIWRRLFPLTLVSSVAWISGISYLMVWMVCAAGDALGIPDTVMGLTLLAAGTSVPDCMAAVFVSKGGLGDMAVSNSIGSNVFNILICLGLPWLISTVIIEPGSSVIINSSGLTYSSITLFSTIVFLFIIVYYNKMQLNFRLGLTCLIVYLVVTTLSCLYETNVFGPLNPPPCPRTRM</sequence>
<evidence type="ECO:0000256" key="5">
    <source>
        <dbReference type="ARBA" id="ARBA00022538"/>
    </source>
</evidence>
<dbReference type="FunFam" id="1.20.1420.30:FF:000004">
    <property type="entry name" value="Sodium/potassium/calcium exchanger 2 isoform 1"/>
    <property type="match status" value="1"/>
</dbReference>
<evidence type="ECO:0000256" key="6">
    <source>
        <dbReference type="ARBA" id="ARBA00022568"/>
    </source>
</evidence>
<evidence type="ECO:0000313" key="20">
    <source>
        <dbReference type="Proteomes" id="UP000215902"/>
    </source>
</evidence>
<dbReference type="FunFam" id="1.20.1420.30:FF:000009">
    <property type="entry name" value="sodium/potassium/calcium exchanger 5 isoform X2"/>
    <property type="match status" value="1"/>
</dbReference>
<feature type="transmembrane region" description="Helical" evidence="17">
    <location>
        <begin position="390"/>
        <end position="409"/>
    </location>
</feature>
<keyword evidence="6" id="KW-0109">Calcium transport</keyword>
<feature type="transmembrane region" description="Helical" evidence="17">
    <location>
        <begin position="227"/>
        <end position="247"/>
    </location>
</feature>
<keyword evidence="7 17" id="KW-0812">Transmembrane</keyword>
<comment type="subcellular location">
    <subcellularLocation>
        <location evidence="1">Membrane</location>
        <topology evidence="1">Multi-pass membrane protein</topology>
    </subcellularLocation>
</comment>
<keyword evidence="5" id="KW-0633">Potassium transport</keyword>
<evidence type="ECO:0000256" key="4">
    <source>
        <dbReference type="ARBA" id="ARBA00022449"/>
    </source>
</evidence>
<keyword evidence="15 17" id="KW-0472">Membrane</keyword>
<gene>
    <name evidence="19" type="ORF">BOX15_Mlig023664g3</name>
</gene>
<dbReference type="STRING" id="282301.A0A267FPZ2"/>
<evidence type="ECO:0000256" key="11">
    <source>
        <dbReference type="ARBA" id="ARBA00022958"/>
    </source>
</evidence>
<keyword evidence="20" id="KW-1185">Reference proteome</keyword>
<evidence type="ECO:0000256" key="1">
    <source>
        <dbReference type="ARBA" id="ARBA00004141"/>
    </source>
</evidence>
<dbReference type="GO" id="GO:0008273">
    <property type="term" value="F:calcium, potassium:sodium antiporter activity"/>
    <property type="evidence" value="ECO:0007669"/>
    <property type="project" value="TreeGrafter"/>
</dbReference>
<evidence type="ECO:0000256" key="3">
    <source>
        <dbReference type="ARBA" id="ARBA00022448"/>
    </source>
</evidence>
<dbReference type="InterPro" id="IPR044880">
    <property type="entry name" value="NCX_ion-bd_dom_sf"/>
</dbReference>
<evidence type="ECO:0000313" key="19">
    <source>
        <dbReference type="EMBL" id="PAA75855.1"/>
    </source>
</evidence>
<evidence type="ECO:0000256" key="7">
    <source>
        <dbReference type="ARBA" id="ARBA00022692"/>
    </source>
</evidence>
<dbReference type="PANTHER" id="PTHR10846:SF73">
    <property type="entry name" value="SODIUM_CALCIUM EXCHANGER MEMBRANE REGION DOMAIN-CONTAINING PROTEIN"/>
    <property type="match status" value="1"/>
</dbReference>
<feature type="transmembrane region" description="Helical" evidence="17">
    <location>
        <begin position="487"/>
        <end position="507"/>
    </location>
</feature>
<organism evidence="19 20">
    <name type="scientific">Macrostomum lignano</name>
    <dbReference type="NCBI Taxonomy" id="282301"/>
    <lineage>
        <taxon>Eukaryota</taxon>
        <taxon>Metazoa</taxon>
        <taxon>Spiralia</taxon>
        <taxon>Lophotrochozoa</taxon>
        <taxon>Platyhelminthes</taxon>
        <taxon>Rhabditophora</taxon>
        <taxon>Macrostomorpha</taxon>
        <taxon>Macrostomida</taxon>
        <taxon>Macrostomidae</taxon>
        <taxon>Macrostomum</taxon>
    </lineage>
</organism>
<dbReference type="GO" id="GO:0005886">
    <property type="term" value="C:plasma membrane"/>
    <property type="evidence" value="ECO:0007669"/>
    <property type="project" value="TreeGrafter"/>
</dbReference>
<feature type="transmembrane region" description="Helical" evidence="17">
    <location>
        <begin position="169"/>
        <end position="190"/>
    </location>
</feature>
<dbReference type="InterPro" id="IPR004837">
    <property type="entry name" value="NaCa_Exmemb"/>
</dbReference>
<feature type="transmembrane region" description="Helical" evidence="17">
    <location>
        <begin position="429"/>
        <end position="447"/>
    </location>
</feature>
<keyword evidence="16" id="KW-0739">Sodium transport</keyword>
<reference evidence="19 20" key="1">
    <citation type="submission" date="2017-06" db="EMBL/GenBank/DDBJ databases">
        <title>A platform for efficient transgenesis in Macrostomum lignano, a flatworm model organism for stem cell research.</title>
        <authorList>
            <person name="Berezikov E."/>
        </authorList>
    </citation>
    <scope>NUCLEOTIDE SEQUENCE [LARGE SCALE GENOMIC DNA]</scope>
    <source>
        <strain evidence="19">DV1</strain>
        <tissue evidence="19">Whole organism</tissue>
    </source>
</reference>
<evidence type="ECO:0000256" key="12">
    <source>
        <dbReference type="ARBA" id="ARBA00022989"/>
    </source>
</evidence>
<name>A0A267FPZ2_9PLAT</name>
<keyword evidence="12 17" id="KW-1133">Transmembrane helix</keyword>
<dbReference type="OrthoDB" id="2127281at2759"/>
<comment type="similarity">
    <text evidence="2">Belongs to the Ca(2+):cation antiporter (CaCA) (TC 2.A.19) family. SLC24A subfamily.</text>
</comment>
<keyword evidence="10" id="KW-0769">Symport</keyword>
<dbReference type="Proteomes" id="UP000215902">
    <property type="component" value="Unassembled WGS sequence"/>
</dbReference>
<evidence type="ECO:0000256" key="15">
    <source>
        <dbReference type="ARBA" id="ARBA00023136"/>
    </source>
</evidence>
<keyword evidence="11" id="KW-0630">Potassium</keyword>
<feature type="transmembrane region" description="Helical" evidence="17">
    <location>
        <begin position="459"/>
        <end position="481"/>
    </location>
</feature>
<evidence type="ECO:0000256" key="9">
    <source>
        <dbReference type="ARBA" id="ARBA00022837"/>
    </source>
</evidence>
<accession>A0A267FPZ2</accession>
<evidence type="ECO:0000259" key="18">
    <source>
        <dbReference type="Pfam" id="PF01699"/>
    </source>
</evidence>
<dbReference type="AlphaFoldDB" id="A0A267FPZ2"/>
<dbReference type="GO" id="GO:0015293">
    <property type="term" value="F:symporter activity"/>
    <property type="evidence" value="ECO:0007669"/>
    <property type="project" value="UniProtKB-KW"/>
</dbReference>
<dbReference type="Gene3D" id="1.20.1420.30">
    <property type="entry name" value="NCX, central ion-binding region"/>
    <property type="match status" value="2"/>
</dbReference>
<evidence type="ECO:0000256" key="17">
    <source>
        <dbReference type="SAM" id="Phobius"/>
    </source>
</evidence>